<gene>
    <name evidence="6" type="ORF">KEC56_11935</name>
</gene>
<keyword evidence="2 4" id="KW-0238">DNA-binding</keyword>
<evidence type="ECO:0000313" key="7">
    <source>
        <dbReference type="Proteomes" id="UP001139289"/>
    </source>
</evidence>
<dbReference type="InterPro" id="IPR036271">
    <property type="entry name" value="Tet_transcr_reg_TetR-rel_C_sf"/>
</dbReference>
<dbReference type="PANTHER" id="PTHR30055:SF234">
    <property type="entry name" value="HTH-TYPE TRANSCRIPTIONAL REGULATOR BETI"/>
    <property type="match status" value="1"/>
</dbReference>
<keyword evidence="1" id="KW-0805">Transcription regulation</keyword>
<dbReference type="PANTHER" id="PTHR30055">
    <property type="entry name" value="HTH-TYPE TRANSCRIPTIONAL REGULATOR RUTR"/>
    <property type="match status" value="1"/>
</dbReference>
<dbReference type="InterPro" id="IPR009057">
    <property type="entry name" value="Homeodomain-like_sf"/>
</dbReference>
<sequence>MTIPVTKRRENTRARLMDAAAQVFAEVGLEGASVEAICERAGFTRGAFYSNFESKDELFLQLASSVAEQRLASVRGRIDEFVASGVLRGDADPIELVQKVMDSGLDDRLGVLMMSEIRIRALRDDAFGKAYLAQDRAMLASIEGIIQGIVDSGLFALRIDVPAAAQMLMVQWEGCMARAAVSGWDGEKLHRAGAEALGQLVELIIAPAAP</sequence>
<dbReference type="RefSeq" id="WP_227531130.1">
    <property type="nucleotide sequence ID" value="NZ_JAGTTM010000005.1"/>
</dbReference>
<dbReference type="PRINTS" id="PR00455">
    <property type="entry name" value="HTHTETR"/>
</dbReference>
<dbReference type="EMBL" id="JAGTTM010000005">
    <property type="protein sequence ID" value="MCC2030214.1"/>
    <property type="molecule type" value="Genomic_DNA"/>
</dbReference>
<feature type="DNA-binding region" description="H-T-H motif" evidence="4">
    <location>
        <begin position="33"/>
        <end position="52"/>
    </location>
</feature>
<dbReference type="GO" id="GO:0000976">
    <property type="term" value="F:transcription cis-regulatory region binding"/>
    <property type="evidence" value="ECO:0007669"/>
    <property type="project" value="TreeGrafter"/>
</dbReference>
<evidence type="ECO:0000313" key="6">
    <source>
        <dbReference type="EMBL" id="MCC2030214.1"/>
    </source>
</evidence>
<protein>
    <submittedName>
        <fullName evidence="6">TetR/AcrR family transcriptional regulator</fullName>
    </submittedName>
</protein>
<dbReference type="SUPFAM" id="SSF46689">
    <property type="entry name" value="Homeodomain-like"/>
    <property type="match status" value="1"/>
</dbReference>
<keyword evidence="7" id="KW-1185">Reference proteome</keyword>
<organism evidence="6 7">
    <name type="scientific">Microbacterium tenebrionis</name>
    <dbReference type="NCBI Taxonomy" id="2830665"/>
    <lineage>
        <taxon>Bacteria</taxon>
        <taxon>Bacillati</taxon>
        <taxon>Actinomycetota</taxon>
        <taxon>Actinomycetes</taxon>
        <taxon>Micrococcales</taxon>
        <taxon>Microbacteriaceae</taxon>
        <taxon>Microbacterium</taxon>
    </lineage>
</organism>
<feature type="domain" description="HTH tetR-type" evidence="5">
    <location>
        <begin position="10"/>
        <end position="70"/>
    </location>
</feature>
<evidence type="ECO:0000256" key="4">
    <source>
        <dbReference type="PROSITE-ProRule" id="PRU00335"/>
    </source>
</evidence>
<proteinExistence type="predicted"/>
<dbReference type="GO" id="GO:0003700">
    <property type="term" value="F:DNA-binding transcription factor activity"/>
    <property type="evidence" value="ECO:0007669"/>
    <property type="project" value="TreeGrafter"/>
</dbReference>
<dbReference type="Pfam" id="PF00440">
    <property type="entry name" value="TetR_N"/>
    <property type="match status" value="1"/>
</dbReference>
<dbReference type="InterPro" id="IPR050109">
    <property type="entry name" value="HTH-type_TetR-like_transc_reg"/>
</dbReference>
<keyword evidence="3" id="KW-0804">Transcription</keyword>
<accession>A0A9X1LQQ3</accession>
<dbReference type="Proteomes" id="UP001139289">
    <property type="component" value="Unassembled WGS sequence"/>
</dbReference>
<dbReference type="Gene3D" id="1.10.357.10">
    <property type="entry name" value="Tetracycline Repressor, domain 2"/>
    <property type="match status" value="1"/>
</dbReference>
<dbReference type="SUPFAM" id="SSF48498">
    <property type="entry name" value="Tetracyclin repressor-like, C-terminal domain"/>
    <property type="match status" value="1"/>
</dbReference>
<evidence type="ECO:0000256" key="1">
    <source>
        <dbReference type="ARBA" id="ARBA00023015"/>
    </source>
</evidence>
<name>A0A9X1LQQ3_9MICO</name>
<dbReference type="PROSITE" id="PS50977">
    <property type="entry name" value="HTH_TETR_2"/>
    <property type="match status" value="1"/>
</dbReference>
<dbReference type="AlphaFoldDB" id="A0A9X1LQQ3"/>
<evidence type="ECO:0000256" key="3">
    <source>
        <dbReference type="ARBA" id="ARBA00023163"/>
    </source>
</evidence>
<reference evidence="6" key="1">
    <citation type="submission" date="2021-04" db="EMBL/GenBank/DDBJ databases">
        <title>Microbacterium tenobrionis sp. nov. and Microbacterium allomyrinae sp. nov., isolated from larvae of Tenobrio molitor and Allomyrina dichotoma, respectively.</title>
        <authorList>
            <person name="Lee S.D."/>
        </authorList>
    </citation>
    <scope>NUCLEOTIDE SEQUENCE</scope>
    <source>
        <strain evidence="6">YMB-B2</strain>
    </source>
</reference>
<comment type="caution">
    <text evidence="6">The sequence shown here is derived from an EMBL/GenBank/DDBJ whole genome shotgun (WGS) entry which is preliminary data.</text>
</comment>
<dbReference type="InterPro" id="IPR001647">
    <property type="entry name" value="HTH_TetR"/>
</dbReference>
<evidence type="ECO:0000259" key="5">
    <source>
        <dbReference type="PROSITE" id="PS50977"/>
    </source>
</evidence>
<evidence type="ECO:0000256" key="2">
    <source>
        <dbReference type="ARBA" id="ARBA00023125"/>
    </source>
</evidence>